<keyword evidence="2" id="KW-0812">Transmembrane</keyword>
<gene>
    <name evidence="3" type="ORF">TNCV_4720601</name>
</gene>
<dbReference type="EMBL" id="BMAU01021387">
    <property type="protein sequence ID" value="GFY28931.1"/>
    <property type="molecule type" value="Genomic_DNA"/>
</dbReference>
<feature type="transmembrane region" description="Helical" evidence="2">
    <location>
        <begin position="15"/>
        <end position="36"/>
    </location>
</feature>
<name>A0A8X6W758_TRICX</name>
<comment type="caution">
    <text evidence="3">The sequence shown here is derived from an EMBL/GenBank/DDBJ whole genome shotgun (WGS) entry which is preliminary data.</text>
</comment>
<reference evidence="3" key="1">
    <citation type="submission" date="2020-08" db="EMBL/GenBank/DDBJ databases">
        <title>Multicomponent nature underlies the extraordinary mechanical properties of spider dragline silk.</title>
        <authorList>
            <person name="Kono N."/>
            <person name="Nakamura H."/>
            <person name="Mori M."/>
            <person name="Yoshida Y."/>
            <person name="Ohtoshi R."/>
            <person name="Malay A.D."/>
            <person name="Moran D.A.P."/>
            <person name="Tomita M."/>
            <person name="Numata K."/>
            <person name="Arakawa K."/>
        </authorList>
    </citation>
    <scope>NUCLEOTIDE SEQUENCE</scope>
</reference>
<keyword evidence="4" id="KW-1185">Reference proteome</keyword>
<protein>
    <submittedName>
        <fullName evidence="3">Uncharacterized protein</fullName>
    </submittedName>
</protein>
<evidence type="ECO:0000256" key="2">
    <source>
        <dbReference type="SAM" id="Phobius"/>
    </source>
</evidence>
<dbReference type="Proteomes" id="UP000887159">
    <property type="component" value="Unassembled WGS sequence"/>
</dbReference>
<sequence length="79" mass="8633">MRYYSDYDPSSEGSIYGNHVITGVIHPISGAIPVPVSSQRRDKKKRSSPSKTATNKKNGGHHQSSPKYSKNNSRTGIGM</sequence>
<keyword evidence="2" id="KW-0472">Membrane</keyword>
<accession>A0A8X6W758</accession>
<evidence type="ECO:0000313" key="3">
    <source>
        <dbReference type="EMBL" id="GFY28931.1"/>
    </source>
</evidence>
<feature type="region of interest" description="Disordered" evidence="1">
    <location>
        <begin position="29"/>
        <end position="79"/>
    </location>
</feature>
<evidence type="ECO:0000256" key="1">
    <source>
        <dbReference type="SAM" id="MobiDB-lite"/>
    </source>
</evidence>
<feature type="compositionally biased region" description="Polar residues" evidence="1">
    <location>
        <begin position="52"/>
        <end position="79"/>
    </location>
</feature>
<dbReference type="AlphaFoldDB" id="A0A8X6W758"/>
<evidence type="ECO:0000313" key="4">
    <source>
        <dbReference type="Proteomes" id="UP000887159"/>
    </source>
</evidence>
<keyword evidence="2" id="KW-1133">Transmembrane helix</keyword>
<proteinExistence type="predicted"/>
<organism evidence="3 4">
    <name type="scientific">Trichonephila clavipes</name>
    <name type="common">Golden silk orbweaver</name>
    <name type="synonym">Nephila clavipes</name>
    <dbReference type="NCBI Taxonomy" id="2585209"/>
    <lineage>
        <taxon>Eukaryota</taxon>
        <taxon>Metazoa</taxon>
        <taxon>Ecdysozoa</taxon>
        <taxon>Arthropoda</taxon>
        <taxon>Chelicerata</taxon>
        <taxon>Arachnida</taxon>
        <taxon>Araneae</taxon>
        <taxon>Araneomorphae</taxon>
        <taxon>Entelegynae</taxon>
        <taxon>Araneoidea</taxon>
        <taxon>Nephilidae</taxon>
        <taxon>Trichonephila</taxon>
    </lineage>
</organism>